<accession>A0A0X3BIP4</accession>
<organism evidence="1 2">
    <name type="scientific">Methanoculleus bourgensis</name>
    <dbReference type="NCBI Taxonomy" id="83986"/>
    <lineage>
        <taxon>Archaea</taxon>
        <taxon>Methanobacteriati</taxon>
        <taxon>Methanobacteriota</taxon>
        <taxon>Stenosarchaea group</taxon>
        <taxon>Methanomicrobia</taxon>
        <taxon>Methanomicrobiales</taxon>
        <taxon>Methanomicrobiaceae</taxon>
        <taxon>Methanoculleus</taxon>
    </lineage>
</organism>
<evidence type="ECO:0000313" key="2">
    <source>
        <dbReference type="Proteomes" id="UP000069850"/>
    </source>
</evidence>
<protein>
    <submittedName>
        <fullName evidence="1">Uncharacterized protein</fullName>
    </submittedName>
</protein>
<dbReference type="KEGG" id="mema:MMAB1_0604"/>
<dbReference type="EMBL" id="LT158599">
    <property type="protein sequence ID" value="CVK31821.1"/>
    <property type="molecule type" value="Genomic_DNA"/>
</dbReference>
<proteinExistence type="predicted"/>
<evidence type="ECO:0000313" key="1">
    <source>
        <dbReference type="EMBL" id="CVK31821.1"/>
    </source>
</evidence>
<dbReference type="Proteomes" id="UP000069850">
    <property type="component" value="Chromosome 1"/>
</dbReference>
<reference evidence="1 2" key="1">
    <citation type="submission" date="2016-01" db="EMBL/GenBank/DDBJ databases">
        <authorList>
            <person name="Manzoor S."/>
        </authorList>
    </citation>
    <scope>NUCLEOTIDE SEQUENCE [LARGE SCALE GENOMIC DNA]</scope>
    <source>
        <strain evidence="1">Methanoculleus sp MAB1</strain>
    </source>
</reference>
<gene>
    <name evidence="1" type="ORF">MMAB1_0604</name>
</gene>
<sequence>MWRRSYLTFMQQDEELKEMLRDLVWLNAVIATELIQITENTSMILRKTAPPEACITEHAALRATALDIADRYRPGTTLRQHVEKHQ</sequence>
<dbReference type="AlphaFoldDB" id="A0A0X3BIP4"/>
<name>A0A0X3BIP4_9EURY</name>